<organism evidence="11">
    <name type="scientific">Alsobacter sp. KACC 23698</name>
    <dbReference type="NCBI Taxonomy" id="3149229"/>
    <lineage>
        <taxon>Bacteria</taxon>
        <taxon>Pseudomonadati</taxon>
        <taxon>Pseudomonadota</taxon>
        <taxon>Alphaproteobacteria</taxon>
        <taxon>Hyphomicrobiales</taxon>
        <taxon>Alsobacteraceae</taxon>
        <taxon>Alsobacter</taxon>
    </lineage>
</organism>
<dbReference type="PANTHER" id="PTHR11795:SF371">
    <property type="entry name" value="HIGH-AFFINITY BRANCHED-CHAIN AMINO ACID TRANSPORT SYSTEM PERMEASE PROTEIN LIVH"/>
    <property type="match status" value="1"/>
</dbReference>
<dbReference type="Pfam" id="PF02653">
    <property type="entry name" value="BPD_transp_2"/>
    <property type="match status" value="1"/>
</dbReference>
<dbReference type="InterPro" id="IPR052157">
    <property type="entry name" value="BCAA_transport_permease"/>
</dbReference>
<protein>
    <submittedName>
        <fullName evidence="11">Branched-chain amino acid ABC transporter permease</fullName>
    </submittedName>
</protein>
<feature type="transmembrane region" description="Helical" evidence="10">
    <location>
        <begin position="137"/>
        <end position="161"/>
    </location>
</feature>
<evidence type="ECO:0000256" key="8">
    <source>
        <dbReference type="ARBA" id="ARBA00023136"/>
    </source>
</evidence>
<dbReference type="EMBL" id="CP157484">
    <property type="protein sequence ID" value="XBO40288.1"/>
    <property type="molecule type" value="Genomic_DNA"/>
</dbReference>
<evidence type="ECO:0000313" key="11">
    <source>
        <dbReference type="EMBL" id="XBO40288.1"/>
    </source>
</evidence>
<keyword evidence="8 10" id="KW-0472">Membrane</keyword>
<accession>A0AAU7JIS7</accession>
<keyword evidence="5 10" id="KW-0812">Transmembrane</keyword>
<dbReference type="InterPro" id="IPR001851">
    <property type="entry name" value="ABC_transp_permease"/>
</dbReference>
<feature type="transmembrane region" description="Helical" evidence="10">
    <location>
        <begin position="65"/>
        <end position="86"/>
    </location>
</feature>
<sequence>MPNFAESINLVLSGAVQGLIIALAALAISLTFAVARFPNAATGDVMTLGAYVAVIAQGAAGSLLLGGLVAMLVTVGLSVLSYALVFRKLADRLVASLIASIGIAFFLRSMLTLFLGFDQRVFRVPIMRAMNFSGVRVLPIDLWLAGISVLVLAATFALLFLTPLGRRMRAVAADSDLARASGIRSGQVMVMLWAMVGLLSAIAGVMVGIKTVVTPELGWDLLLPAFAAAVLGGIGSPVGAVVAAVGLGIVQELSTPLVGFTYKIALSFVALIGVLLVRPQGLFGQIERVR</sequence>
<evidence type="ECO:0000256" key="5">
    <source>
        <dbReference type="ARBA" id="ARBA00022692"/>
    </source>
</evidence>
<dbReference type="GO" id="GO:0015190">
    <property type="term" value="F:L-leucine transmembrane transporter activity"/>
    <property type="evidence" value="ECO:0007669"/>
    <property type="project" value="TreeGrafter"/>
</dbReference>
<keyword evidence="6" id="KW-0029">Amino-acid transport</keyword>
<feature type="transmembrane region" description="Helical" evidence="10">
    <location>
        <begin position="93"/>
        <end position="117"/>
    </location>
</feature>
<feature type="transmembrane region" description="Helical" evidence="10">
    <location>
        <begin position="221"/>
        <end position="250"/>
    </location>
</feature>
<evidence type="ECO:0000256" key="10">
    <source>
        <dbReference type="SAM" id="Phobius"/>
    </source>
</evidence>
<feature type="transmembrane region" description="Helical" evidence="10">
    <location>
        <begin position="12"/>
        <end position="34"/>
    </location>
</feature>
<evidence type="ECO:0000256" key="3">
    <source>
        <dbReference type="ARBA" id="ARBA00022475"/>
    </source>
</evidence>
<evidence type="ECO:0000256" key="4">
    <source>
        <dbReference type="ARBA" id="ARBA00022519"/>
    </source>
</evidence>
<evidence type="ECO:0000256" key="2">
    <source>
        <dbReference type="ARBA" id="ARBA00022448"/>
    </source>
</evidence>
<dbReference type="PANTHER" id="PTHR11795">
    <property type="entry name" value="BRANCHED-CHAIN AMINO ACID TRANSPORT SYSTEM PERMEASE PROTEIN LIVH"/>
    <property type="match status" value="1"/>
</dbReference>
<dbReference type="GO" id="GO:1903806">
    <property type="term" value="P:L-isoleucine import across plasma membrane"/>
    <property type="evidence" value="ECO:0007669"/>
    <property type="project" value="TreeGrafter"/>
</dbReference>
<proteinExistence type="inferred from homology"/>
<evidence type="ECO:0000256" key="9">
    <source>
        <dbReference type="ARBA" id="ARBA00037998"/>
    </source>
</evidence>
<dbReference type="GO" id="GO:0015808">
    <property type="term" value="P:L-alanine transport"/>
    <property type="evidence" value="ECO:0007669"/>
    <property type="project" value="TreeGrafter"/>
</dbReference>
<dbReference type="GO" id="GO:0015188">
    <property type="term" value="F:L-isoleucine transmembrane transporter activity"/>
    <property type="evidence" value="ECO:0007669"/>
    <property type="project" value="TreeGrafter"/>
</dbReference>
<keyword evidence="4" id="KW-0997">Cell inner membrane</keyword>
<dbReference type="CDD" id="cd06582">
    <property type="entry name" value="TM_PBP1_LivH_like"/>
    <property type="match status" value="1"/>
</dbReference>
<keyword evidence="7 10" id="KW-1133">Transmembrane helix</keyword>
<dbReference type="GO" id="GO:0042941">
    <property type="term" value="P:D-alanine transmembrane transport"/>
    <property type="evidence" value="ECO:0007669"/>
    <property type="project" value="TreeGrafter"/>
</dbReference>
<name>A0AAU7JIS7_9HYPH</name>
<dbReference type="GO" id="GO:0005304">
    <property type="term" value="F:L-valine transmembrane transporter activity"/>
    <property type="evidence" value="ECO:0007669"/>
    <property type="project" value="TreeGrafter"/>
</dbReference>
<dbReference type="GO" id="GO:0015192">
    <property type="term" value="F:L-phenylalanine transmembrane transporter activity"/>
    <property type="evidence" value="ECO:0007669"/>
    <property type="project" value="TreeGrafter"/>
</dbReference>
<evidence type="ECO:0000256" key="1">
    <source>
        <dbReference type="ARBA" id="ARBA00004651"/>
    </source>
</evidence>
<evidence type="ECO:0000256" key="6">
    <source>
        <dbReference type="ARBA" id="ARBA00022970"/>
    </source>
</evidence>
<comment type="subcellular location">
    <subcellularLocation>
        <location evidence="1">Cell membrane</location>
        <topology evidence="1">Multi-pass membrane protein</topology>
    </subcellularLocation>
</comment>
<dbReference type="RefSeq" id="WP_406857144.1">
    <property type="nucleotide sequence ID" value="NZ_CP157484.1"/>
</dbReference>
<comment type="similarity">
    <text evidence="9">Belongs to the binding-protein-dependent transport system permease family. LivHM subfamily.</text>
</comment>
<dbReference type="AlphaFoldDB" id="A0AAU7JIS7"/>
<evidence type="ECO:0000256" key="7">
    <source>
        <dbReference type="ARBA" id="ARBA00022989"/>
    </source>
</evidence>
<keyword evidence="2" id="KW-0813">Transport</keyword>
<keyword evidence="3" id="KW-1003">Cell membrane</keyword>
<feature type="transmembrane region" description="Helical" evidence="10">
    <location>
        <begin position="41"/>
        <end position="59"/>
    </location>
</feature>
<gene>
    <name evidence="11" type="ORF">ABEG18_05770</name>
</gene>
<reference evidence="11" key="1">
    <citation type="submission" date="2024-05" db="EMBL/GenBank/DDBJ databases">
        <authorList>
            <person name="Kim S."/>
            <person name="Heo J."/>
            <person name="Choi H."/>
            <person name="Choi Y."/>
            <person name="Kwon S.-W."/>
            <person name="Kim Y."/>
        </authorList>
    </citation>
    <scope>NUCLEOTIDE SEQUENCE</scope>
    <source>
        <strain evidence="11">KACC 23698</strain>
    </source>
</reference>
<feature type="transmembrane region" description="Helical" evidence="10">
    <location>
        <begin position="188"/>
        <end position="209"/>
    </location>
</feature>
<feature type="transmembrane region" description="Helical" evidence="10">
    <location>
        <begin position="257"/>
        <end position="277"/>
    </location>
</feature>
<dbReference type="GO" id="GO:0005886">
    <property type="term" value="C:plasma membrane"/>
    <property type="evidence" value="ECO:0007669"/>
    <property type="project" value="UniProtKB-SubCell"/>
</dbReference>